<name>A0A0D0C879_9AGAM</name>
<reference evidence="3" key="2">
    <citation type="submission" date="2015-01" db="EMBL/GenBank/DDBJ databases">
        <title>Evolutionary Origins and Diversification of the Mycorrhizal Mutualists.</title>
        <authorList>
            <consortium name="DOE Joint Genome Institute"/>
            <consortium name="Mycorrhizal Genomics Consortium"/>
            <person name="Kohler A."/>
            <person name="Kuo A."/>
            <person name="Nagy L.G."/>
            <person name="Floudas D."/>
            <person name="Copeland A."/>
            <person name="Barry K.W."/>
            <person name="Cichocki N."/>
            <person name="Veneault-Fourrey C."/>
            <person name="LaButti K."/>
            <person name="Lindquist E.A."/>
            <person name="Lipzen A."/>
            <person name="Lundell T."/>
            <person name="Morin E."/>
            <person name="Murat C."/>
            <person name="Riley R."/>
            <person name="Ohm R."/>
            <person name="Sun H."/>
            <person name="Tunlid A."/>
            <person name="Henrissat B."/>
            <person name="Grigoriev I.V."/>
            <person name="Hibbett D.S."/>
            <person name="Martin F."/>
        </authorList>
    </citation>
    <scope>NUCLEOTIDE SEQUENCE [LARGE SCALE GENOMIC DNA]</scope>
    <source>
        <strain evidence="3">Ve08.2h10</strain>
    </source>
</reference>
<dbReference type="InParanoid" id="A0A0D0C879"/>
<reference evidence="2 3" key="1">
    <citation type="submission" date="2014-04" db="EMBL/GenBank/DDBJ databases">
        <authorList>
            <consortium name="DOE Joint Genome Institute"/>
            <person name="Kuo A."/>
            <person name="Kohler A."/>
            <person name="Jargeat P."/>
            <person name="Nagy L.G."/>
            <person name="Floudas D."/>
            <person name="Copeland A."/>
            <person name="Barry K.W."/>
            <person name="Cichocki N."/>
            <person name="Veneault-Fourrey C."/>
            <person name="LaButti K."/>
            <person name="Lindquist E.A."/>
            <person name="Lipzen A."/>
            <person name="Lundell T."/>
            <person name="Morin E."/>
            <person name="Murat C."/>
            <person name="Sun H."/>
            <person name="Tunlid A."/>
            <person name="Henrissat B."/>
            <person name="Grigoriev I.V."/>
            <person name="Hibbett D.S."/>
            <person name="Martin F."/>
            <person name="Nordberg H.P."/>
            <person name="Cantor M.N."/>
            <person name="Hua S.X."/>
        </authorList>
    </citation>
    <scope>NUCLEOTIDE SEQUENCE [LARGE SCALE GENOMIC DNA]</scope>
    <source>
        <strain evidence="2 3">Ve08.2h10</strain>
    </source>
</reference>
<protein>
    <recommendedName>
        <fullName evidence="4">DUF4939 domain-containing protein</fullName>
    </recommendedName>
</protein>
<evidence type="ECO:0000313" key="3">
    <source>
        <dbReference type="Proteomes" id="UP000054538"/>
    </source>
</evidence>
<keyword evidence="3" id="KW-1185">Reference proteome</keyword>
<organism evidence="2 3">
    <name type="scientific">Paxillus rubicundulus Ve08.2h10</name>
    <dbReference type="NCBI Taxonomy" id="930991"/>
    <lineage>
        <taxon>Eukaryota</taxon>
        <taxon>Fungi</taxon>
        <taxon>Dikarya</taxon>
        <taxon>Basidiomycota</taxon>
        <taxon>Agaricomycotina</taxon>
        <taxon>Agaricomycetes</taxon>
        <taxon>Agaricomycetidae</taxon>
        <taxon>Boletales</taxon>
        <taxon>Paxilineae</taxon>
        <taxon>Paxillaceae</taxon>
        <taxon>Paxillus</taxon>
    </lineage>
</organism>
<proteinExistence type="predicted"/>
<dbReference type="Proteomes" id="UP000054538">
    <property type="component" value="Unassembled WGS sequence"/>
</dbReference>
<dbReference type="STRING" id="930991.A0A0D0C879"/>
<evidence type="ECO:0008006" key="4">
    <source>
        <dbReference type="Google" id="ProtNLM"/>
    </source>
</evidence>
<dbReference type="EMBL" id="KN826364">
    <property type="protein sequence ID" value="KIK79147.1"/>
    <property type="molecule type" value="Genomic_DNA"/>
</dbReference>
<dbReference type="AlphaFoldDB" id="A0A0D0C879"/>
<accession>A0A0D0C879</accession>
<evidence type="ECO:0000313" key="2">
    <source>
        <dbReference type="EMBL" id="KIK79147.1"/>
    </source>
</evidence>
<gene>
    <name evidence="2" type="ORF">PAXRUDRAFT_16482</name>
</gene>
<feature type="region of interest" description="Disordered" evidence="1">
    <location>
        <begin position="1"/>
        <end position="69"/>
    </location>
</feature>
<evidence type="ECO:0000256" key="1">
    <source>
        <dbReference type="SAM" id="MobiDB-lite"/>
    </source>
</evidence>
<dbReference type="OrthoDB" id="2685825at2759"/>
<dbReference type="HOGENOM" id="CLU_1896878_0_0_1"/>
<sequence length="134" mass="14638">MNTEPSSSRRKATRPQLTLADRQSPEQVADLPPSSSSDEEESNSNTTPDLPDSTMATKPTELKISTPSFFDGNTNDAAQWMYSVIAYIDLNEEVYTNNNKKIIAALSFMNKGTAGSWAEAYYETATTSGWGNLG</sequence>